<dbReference type="CDD" id="cd14302">
    <property type="entry name" value="UBA_UBXN1"/>
    <property type="match status" value="1"/>
</dbReference>
<evidence type="ECO:0000313" key="11">
    <source>
        <dbReference type="RefSeq" id="XP_017302047.1"/>
    </source>
</evidence>
<evidence type="ECO:0000313" key="12">
    <source>
        <dbReference type="RefSeq" id="XP_017302048.1"/>
    </source>
</evidence>
<feature type="region of interest" description="Disordered" evidence="5">
    <location>
        <begin position="41"/>
        <end position="84"/>
    </location>
</feature>
<evidence type="ECO:0000256" key="2">
    <source>
        <dbReference type="ARBA" id="ARBA00022490"/>
    </source>
</evidence>
<evidence type="ECO:0000313" key="10">
    <source>
        <dbReference type="RefSeq" id="XP_008478357.1"/>
    </source>
</evidence>
<dbReference type="InterPro" id="IPR013087">
    <property type="entry name" value="Znf_C2H2_type"/>
</dbReference>
<dbReference type="CDD" id="cd01772">
    <property type="entry name" value="UBX_UBXN1"/>
    <property type="match status" value="1"/>
</dbReference>
<dbReference type="AlphaFoldDB" id="A0A1S3DBA4"/>
<sequence length="327" mass="36510">MADSGITNSYLLEMGFSQEKINEALSKTGNKGCEQAMEWLLAHADELESGSSSQSSATPVTQNTEGASQTEDKSEASTADGAEAKSIKCEDCGKLFQTQVEIEFHAAKSGHSNFSESTEEKKPLTEEEKAEKLKKVEDMLKQKRREREEKEKLEALEREKNRIKAGKEMIEAKKRLEDAEMKKILEQRKRDKEEERLARQRVRDQIEADKAARKAKFAAPGENVPAPEEPKAAPTVVKAPPTKNYNETRLQIRLTNGQALTQTFGIKEPLSAVRVFVELNRTDGDAPFTFMTTFPKKIFKPEDNDLPLDSLGLVPSAVLIVTKTIPV</sequence>
<evidence type="ECO:0000313" key="13">
    <source>
        <dbReference type="RefSeq" id="XP_026683771.1"/>
    </source>
</evidence>
<dbReference type="GeneID" id="103515207"/>
<organism evidence="9 10">
    <name type="scientific">Diaphorina citri</name>
    <name type="common">Asian citrus psyllid</name>
    <dbReference type="NCBI Taxonomy" id="121845"/>
    <lineage>
        <taxon>Eukaryota</taxon>
        <taxon>Metazoa</taxon>
        <taxon>Ecdysozoa</taxon>
        <taxon>Arthropoda</taxon>
        <taxon>Hexapoda</taxon>
        <taxon>Insecta</taxon>
        <taxon>Pterygota</taxon>
        <taxon>Neoptera</taxon>
        <taxon>Paraneoptera</taxon>
        <taxon>Hemiptera</taxon>
        <taxon>Sternorrhyncha</taxon>
        <taxon>Psylloidea</taxon>
        <taxon>Psyllidae</taxon>
        <taxon>Diaphorininae</taxon>
        <taxon>Diaphorina</taxon>
    </lineage>
</organism>
<dbReference type="OMA" id="AQHFPRK"/>
<keyword evidence="4" id="KW-0479">Metal-binding</keyword>
<reference evidence="10 11" key="1">
    <citation type="submission" date="2025-04" db="UniProtKB">
        <authorList>
            <consortium name="RefSeq"/>
        </authorList>
    </citation>
    <scope>IDENTIFICATION</scope>
</reference>
<dbReference type="STRING" id="121845.A0A1S3DBA4"/>
<dbReference type="InterPro" id="IPR015940">
    <property type="entry name" value="UBA"/>
</dbReference>
<dbReference type="RefSeq" id="XP_026683771.1">
    <property type="nucleotide sequence ID" value="XM_026827970.1"/>
</dbReference>
<dbReference type="SMART" id="SM00166">
    <property type="entry name" value="UBX"/>
    <property type="match status" value="1"/>
</dbReference>
<dbReference type="GO" id="GO:0008270">
    <property type="term" value="F:zinc ion binding"/>
    <property type="evidence" value="ECO:0007669"/>
    <property type="project" value="UniProtKB-KW"/>
</dbReference>
<keyword evidence="4" id="KW-0863">Zinc-finger</keyword>
<evidence type="ECO:0000313" key="9">
    <source>
        <dbReference type="Proteomes" id="UP000079169"/>
    </source>
</evidence>
<dbReference type="KEGG" id="dci:103515207"/>
<dbReference type="GO" id="GO:0036435">
    <property type="term" value="F:K48-linked polyubiquitin modification-dependent protein binding"/>
    <property type="evidence" value="ECO:0007669"/>
    <property type="project" value="TreeGrafter"/>
</dbReference>
<dbReference type="Gene3D" id="3.10.20.90">
    <property type="entry name" value="Phosphatidylinositol 3-kinase Catalytic Subunit, Chain A, domain 1"/>
    <property type="match status" value="1"/>
</dbReference>
<gene>
    <name evidence="10 11 12 13" type="primary">LOC103515207</name>
</gene>
<evidence type="ECO:0000259" key="7">
    <source>
        <dbReference type="PROSITE" id="PS50033"/>
    </source>
</evidence>
<dbReference type="PANTHER" id="PTHR46340">
    <property type="entry name" value="UBX DOMAIN-CONTAINING PROTEIN 1"/>
    <property type="match status" value="1"/>
</dbReference>
<dbReference type="SUPFAM" id="SSF54236">
    <property type="entry name" value="Ubiquitin-like"/>
    <property type="match status" value="1"/>
</dbReference>
<evidence type="ECO:0000256" key="4">
    <source>
        <dbReference type="PROSITE-ProRule" id="PRU00042"/>
    </source>
</evidence>
<dbReference type="InterPro" id="IPR001012">
    <property type="entry name" value="UBX_dom"/>
</dbReference>
<dbReference type="Proteomes" id="UP000079169">
    <property type="component" value="Unplaced"/>
</dbReference>
<dbReference type="RefSeq" id="XP_017302048.1">
    <property type="nucleotide sequence ID" value="XM_017446559.2"/>
</dbReference>
<dbReference type="InterPro" id="IPR009060">
    <property type="entry name" value="UBA-like_sf"/>
</dbReference>
<feature type="region of interest" description="Disordered" evidence="5">
    <location>
        <begin position="106"/>
        <end position="136"/>
    </location>
</feature>
<dbReference type="GO" id="GO:0005634">
    <property type="term" value="C:nucleus"/>
    <property type="evidence" value="ECO:0007669"/>
    <property type="project" value="TreeGrafter"/>
</dbReference>
<keyword evidence="4" id="KW-0862">Zinc</keyword>
<dbReference type="RefSeq" id="XP_008478357.1">
    <property type="nucleotide sequence ID" value="XM_008480135.3"/>
</dbReference>
<accession>A0A1S3DBA4</accession>
<evidence type="ECO:0000256" key="1">
    <source>
        <dbReference type="ARBA" id="ARBA00004496"/>
    </source>
</evidence>
<dbReference type="PROSITE" id="PS00028">
    <property type="entry name" value="ZINC_FINGER_C2H2_1"/>
    <property type="match status" value="1"/>
</dbReference>
<dbReference type="Pfam" id="PF00789">
    <property type="entry name" value="UBX"/>
    <property type="match status" value="1"/>
</dbReference>
<dbReference type="GO" id="GO:0032435">
    <property type="term" value="P:negative regulation of proteasomal ubiquitin-dependent protein catabolic process"/>
    <property type="evidence" value="ECO:0007669"/>
    <property type="project" value="TreeGrafter"/>
</dbReference>
<proteinExistence type="predicted"/>
<keyword evidence="3" id="KW-0175">Coiled coil</keyword>
<feature type="domain" description="UBX" evidence="7">
    <location>
        <begin position="243"/>
        <end position="321"/>
    </location>
</feature>
<feature type="compositionally biased region" description="Low complexity" evidence="5">
    <location>
        <begin position="232"/>
        <end position="241"/>
    </location>
</feature>
<evidence type="ECO:0000259" key="8">
    <source>
        <dbReference type="PROSITE" id="PS50157"/>
    </source>
</evidence>
<dbReference type="GO" id="GO:0031397">
    <property type="term" value="P:negative regulation of protein ubiquitination"/>
    <property type="evidence" value="ECO:0007669"/>
    <property type="project" value="TreeGrafter"/>
</dbReference>
<dbReference type="PaxDb" id="121845-A0A1S3DBA4"/>
<dbReference type="SUPFAM" id="SSF46934">
    <property type="entry name" value="UBA-like"/>
    <property type="match status" value="1"/>
</dbReference>
<keyword evidence="2" id="KW-0963">Cytoplasm</keyword>
<dbReference type="GO" id="GO:1903094">
    <property type="term" value="P:negative regulation of protein K48-linked deubiquitination"/>
    <property type="evidence" value="ECO:0007669"/>
    <property type="project" value="TreeGrafter"/>
</dbReference>
<keyword evidence="9" id="KW-1185">Reference proteome</keyword>
<name>A0A1S3DBA4_DIACI</name>
<dbReference type="PROSITE" id="PS50030">
    <property type="entry name" value="UBA"/>
    <property type="match status" value="1"/>
</dbReference>
<comment type="subcellular location">
    <subcellularLocation>
        <location evidence="1">Cytoplasm</location>
    </subcellularLocation>
</comment>
<dbReference type="Pfam" id="PF22562">
    <property type="entry name" value="UBA_7"/>
    <property type="match status" value="1"/>
</dbReference>
<dbReference type="InterPro" id="IPR041923">
    <property type="entry name" value="UBA_UBXN1"/>
</dbReference>
<feature type="region of interest" description="Disordered" evidence="5">
    <location>
        <begin position="212"/>
        <end position="241"/>
    </location>
</feature>
<dbReference type="Gene3D" id="1.10.8.10">
    <property type="entry name" value="DNA helicase RuvA subunit, C-terminal domain"/>
    <property type="match status" value="1"/>
</dbReference>
<dbReference type="PROSITE" id="PS50033">
    <property type="entry name" value="UBX"/>
    <property type="match status" value="1"/>
</dbReference>
<evidence type="ECO:0000256" key="3">
    <source>
        <dbReference type="ARBA" id="ARBA00023054"/>
    </source>
</evidence>
<dbReference type="PROSITE" id="PS50157">
    <property type="entry name" value="ZINC_FINGER_C2H2_2"/>
    <property type="match status" value="1"/>
</dbReference>
<dbReference type="PANTHER" id="PTHR46340:SF1">
    <property type="entry name" value="UBX DOMAIN-CONTAINING PROTEIN 1"/>
    <property type="match status" value="1"/>
</dbReference>
<feature type="domain" description="C2H2-type" evidence="8">
    <location>
        <begin position="87"/>
        <end position="116"/>
    </location>
</feature>
<feature type="compositionally biased region" description="Polar residues" evidence="5">
    <location>
        <begin position="57"/>
        <end position="69"/>
    </location>
</feature>
<dbReference type="GO" id="GO:0005737">
    <property type="term" value="C:cytoplasm"/>
    <property type="evidence" value="ECO:0007669"/>
    <property type="project" value="UniProtKB-SubCell"/>
</dbReference>
<evidence type="ECO:0000259" key="6">
    <source>
        <dbReference type="PROSITE" id="PS50030"/>
    </source>
</evidence>
<feature type="domain" description="UBA" evidence="6">
    <location>
        <begin position="1"/>
        <end position="43"/>
    </location>
</feature>
<dbReference type="InterPro" id="IPR029071">
    <property type="entry name" value="Ubiquitin-like_domsf"/>
</dbReference>
<protein>
    <submittedName>
        <fullName evidence="10 11">UBX domain-containing protein 1-B-like</fullName>
    </submittedName>
</protein>
<feature type="compositionally biased region" description="Basic and acidic residues" evidence="5">
    <location>
        <begin position="118"/>
        <end position="136"/>
    </location>
</feature>
<dbReference type="RefSeq" id="XP_017302047.1">
    <property type="nucleotide sequence ID" value="XM_017446558.2"/>
</dbReference>
<evidence type="ECO:0000256" key="5">
    <source>
        <dbReference type="SAM" id="MobiDB-lite"/>
    </source>
</evidence>